<organism evidence="1 2">
    <name type="scientific">Bacillus thuringiensis</name>
    <dbReference type="NCBI Taxonomy" id="1428"/>
    <lineage>
        <taxon>Bacteria</taxon>
        <taxon>Bacillati</taxon>
        <taxon>Bacillota</taxon>
        <taxon>Bacilli</taxon>
        <taxon>Bacillales</taxon>
        <taxon>Bacillaceae</taxon>
        <taxon>Bacillus</taxon>
        <taxon>Bacillus cereus group</taxon>
    </lineage>
</organism>
<evidence type="ECO:0000313" key="1">
    <source>
        <dbReference type="EMBL" id="OFC88494.1"/>
    </source>
</evidence>
<evidence type="ECO:0008006" key="3">
    <source>
        <dbReference type="Google" id="ProtNLM"/>
    </source>
</evidence>
<evidence type="ECO:0000313" key="2">
    <source>
        <dbReference type="Proteomes" id="UP000175994"/>
    </source>
</evidence>
<dbReference type="AlphaFoldDB" id="A0A9X5N082"/>
<dbReference type="EMBL" id="LXLI01000041">
    <property type="protein sequence ID" value="OFC88494.1"/>
    <property type="molecule type" value="Genomic_DNA"/>
</dbReference>
<protein>
    <recommendedName>
        <fullName evidence="3">IS6 family transposase</fullName>
    </recommendedName>
</protein>
<comment type="caution">
    <text evidence="1">The sequence shown here is derived from an EMBL/GenBank/DDBJ whole genome shotgun (WGS) entry which is preliminary data.</text>
</comment>
<proteinExistence type="predicted"/>
<name>A0A9X5N082_BACTU</name>
<reference evidence="1 2" key="1">
    <citation type="submission" date="2016-04" db="EMBL/GenBank/DDBJ databases">
        <title>Bacillus thuringiensis and Bacillus weihenstephanensis as novel biocontrol agents of wilt causing Verticillium species.</title>
        <authorList>
            <person name="Hollensteiner J."/>
            <person name="Wemheuer F."/>
            <person name="Harting R."/>
            <person name="Kolarzyk A."/>
            <person name="Diaz-Valerio S."/>
            <person name="Poehlein A."/>
            <person name="Brzuszkiewicz E."/>
            <person name="Nesemann K."/>
            <person name="Braus-Stromeyer S."/>
            <person name="Braus G."/>
            <person name="Daniel R."/>
            <person name="Liesegang H."/>
        </authorList>
    </citation>
    <scope>NUCLEOTIDE SEQUENCE [LARGE SCALE GENOMIC DNA]</scope>
    <source>
        <strain evidence="1 2">GOE4</strain>
    </source>
</reference>
<dbReference type="Proteomes" id="UP000175994">
    <property type="component" value="Unassembled WGS sequence"/>
</dbReference>
<gene>
    <name evidence="1" type="ORF">BTGOE4_59550</name>
</gene>
<sequence length="55" mass="6892">MEMDNVFKWKYYQPDIILLTVRWYLRYNIIFRNLVGMMEKRGLSISHTTIMRWGY</sequence>
<accession>A0A9X5N082</accession>